<evidence type="ECO:0000313" key="3">
    <source>
        <dbReference type="Proteomes" id="UP000006038"/>
    </source>
</evidence>
<dbReference type="OMA" id="FISHVEM"/>
<sequence>MEFVCCGDPTLRLAGVWRCCIPWTSGMQDREQQLYSHALLATVRGRHLPISSEMLVAALGTDCGVPCHNVRVEAAAPNDIPKEVLLAIPNSTPVNPPDPNDEIAMEIENAASLQSPPPPPTKKCLDYKVLVHVLEVVDPSPPPTGCEAYLDLMRGDDDNEFGRGPRQNFFQCFPGRVNGTRPTRGTKGGSQSFGGSPSGTARGLQRAPYQQHRSFNAILALAELSSSEGGHGCTRGPYLASDYSGQGHPGRAGGARNCLEQESAAVEIRPARPPAMGKEGLAGETFPNRRHTTRSGPTPGICSWCPIGQSNIEGLPEASALQRLPVECGACSINGRGRGALMTLVAAVAEVHELGGVASFEEGSSEARITAHTGISPLLSRPYSGPLAAGLLLTYTCRRPPTAQMKGPPLTAMSQTEQGRVEAFITQISNSPPPSLLGQRPPASVPKLQGRKVVLPDGFRLRRSSWIEQQGGGARCHSISKAQKVVTKKMGLIAEEEEPNQVAVNKYVDLFDELLSSQHVTTLAALLGLEVASGAELPIAAAASPVRATESSA</sequence>
<feature type="region of interest" description="Disordered" evidence="1">
    <location>
        <begin position="174"/>
        <end position="205"/>
    </location>
</feature>
<name>J3KUU1_ORYBR</name>
<dbReference type="AlphaFoldDB" id="J3KUU1"/>
<dbReference type="HOGENOM" id="CLU_414134_0_0_1"/>
<protein>
    <submittedName>
        <fullName evidence="2">Uncharacterized protein</fullName>
    </submittedName>
</protein>
<dbReference type="EnsemblPlants" id="OB0082G10010.1">
    <property type="protein sequence ID" value="OB0082G10010.1"/>
    <property type="gene ID" value="OB0082G10010"/>
</dbReference>
<keyword evidence="3" id="KW-1185">Reference proteome</keyword>
<proteinExistence type="predicted"/>
<dbReference type="Proteomes" id="UP000006038">
    <property type="component" value="Unassembled WGS sequence"/>
</dbReference>
<evidence type="ECO:0000313" key="2">
    <source>
        <dbReference type="EnsemblPlants" id="OB0082G10010.1"/>
    </source>
</evidence>
<reference evidence="2" key="1">
    <citation type="submission" date="2015-06" db="UniProtKB">
        <authorList>
            <consortium name="EnsemblPlants"/>
        </authorList>
    </citation>
    <scope>IDENTIFICATION</scope>
</reference>
<dbReference type="Gramene" id="OB0082G10010.1">
    <property type="protein sequence ID" value="OB0082G10010.1"/>
    <property type="gene ID" value="OB0082G10010"/>
</dbReference>
<evidence type="ECO:0000256" key="1">
    <source>
        <dbReference type="SAM" id="MobiDB-lite"/>
    </source>
</evidence>
<organism evidence="2">
    <name type="scientific">Oryza brachyantha</name>
    <name type="common">malo sina</name>
    <dbReference type="NCBI Taxonomy" id="4533"/>
    <lineage>
        <taxon>Eukaryota</taxon>
        <taxon>Viridiplantae</taxon>
        <taxon>Streptophyta</taxon>
        <taxon>Embryophyta</taxon>
        <taxon>Tracheophyta</taxon>
        <taxon>Spermatophyta</taxon>
        <taxon>Magnoliopsida</taxon>
        <taxon>Liliopsida</taxon>
        <taxon>Poales</taxon>
        <taxon>Poaceae</taxon>
        <taxon>BOP clade</taxon>
        <taxon>Oryzoideae</taxon>
        <taxon>Oryzeae</taxon>
        <taxon>Oryzinae</taxon>
        <taxon>Oryza</taxon>
    </lineage>
</organism>
<feature type="region of interest" description="Disordered" evidence="1">
    <location>
        <begin position="273"/>
        <end position="297"/>
    </location>
</feature>
<accession>J3KUU1</accession>